<evidence type="ECO:0000256" key="1">
    <source>
        <dbReference type="SAM" id="Phobius"/>
    </source>
</evidence>
<keyword evidence="1" id="KW-1133">Transmembrane helix</keyword>
<evidence type="ECO:0000313" key="2">
    <source>
        <dbReference type="EMBL" id="TCO45076.1"/>
    </source>
</evidence>
<feature type="transmembrane region" description="Helical" evidence="1">
    <location>
        <begin position="84"/>
        <end position="101"/>
    </location>
</feature>
<sequence>MTAITHASATTTTRRRPPATVIAASILLGLIAAVGAYGAIYFTGLEGWSGLGLSFVVSYEFLALGGLIAVIAFLRGHRLGRPGVTVYAIWMTYFTLFKLIAFQELQAIPFGVVAATALVLITRPSSREYRN</sequence>
<reference evidence="2 3" key="1">
    <citation type="journal article" date="2015" name="Stand. Genomic Sci.">
        <title>Genomic Encyclopedia of Bacterial and Archaeal Type Strains, Phase III: the genomes of soil and plant-associated and newly described type strains.</title>
        <authorList>
            <person name="Whitman W.B."/>
            <person name="Woyke T."/>
            <person name="Klenk H.P."/>
            <person name="Zhou Y."/>
            <person name="Lilburn T.G."/>
            <person name="Beck B.J."/>
            <person name="De Vos P."/>
            <person name="Vandamme P."/>
            <person name="Eisen J.A."/>
            <person name="Garrity G."/>
            <person name="Hugenholtz P."/>
            <person name="Kyrpides N.C."/>
        </authorList>
    </citation>
    <scope>NUCLEOTIDE SEQUENCE [LARGE SCALE GENOMIC DNA]</scope>
    <source>
        <strain evidence="2 3">VKM Ac-2541</strain>
    </source>
</reference>
<protein>
    <submittedName>
        <fullName evidence="2">Uncharacterized protein</fullName>
    </submittedName>
</protein>
<comment type="caution">
    <text evidence="2">The sequence shown here is derived from an EMBL/GenBank/DDBJ whole genome shotgun (WGS) entry which is preliminary data.</text>
</comment>
<proteinExistence type="predicted"/>
<dbReference type="RefSeq" id="WP_132152830.1">
    <property type="nucleotide sequence ID" value="NZ_SLWR01000009.1"/>
</dbReference>
<accession>A0A4R2IL78</accession>
<dbReference type="EMBL" id="SLWR01000009">
    <property type="protein sequence ID" value="TCO45076.1"/>
    <property type="molecule type" value="Genomic_DNA"/>
</dbReference>
<gene>
    <name evidence="2" type="ORF">EV646_109251</name>
</gene>
<feature type="transmembrane region" description="Helical" evidence="1">
    <location>
        <begin position="48"/>
        <end position="72"/>
    </location>
</feature>
<dbReference type="AlphaFoldDB" id="A0A4R2IL78"/>
<name>A0A4R2IL78_9ACTN</name>
<dbReference type="Proteomes" id="UP000295573">
    <property type="component" value="Unassembled WGS sequence"/>
</dbReference>
<keyword evidence="1" id="KW-0812">Transmembrane</keyword>
<evidence type="ECO:0000313" key="3">
    <source>
        <dbReference type="Proteomes" id="UP000295573"/>
    </source>
</evidence>
<feature type="transmembrane region" description="Helical" evidence="1">
    <location>
        <begin position="107"/>
        <end position="125"/>
    </location>
</feature>
<feature type="transmembrane region" description="Helical" evidence="1">
    <location>
        <begin position="21"/>
        <end position="42"/>
    </location>
</feature>
<keyword evidence="1" id="KW-0472">Membrane</keyword>
<organism evidence="2 3">
    <name type="scientific">Kribbella antiqua</name>
    <dbReference type="NCBI Taxonomy" id="2512217"/>
    <lineage>
        <taxon>Bacteria</taxon>
        <taxon>Bacillati</taxon>
        <taxon>Actinomycetota</taxon>
        <taxon>Actinomycetes</taxon>
        <taxon>Propionibacteriales</taxon>
        <taxon>Kribbellaceae</taxon>
        <taxon>Kribbella</taxon>
    </lineage>
</organism>
<dbReference type="OrthoDB" id="3830181at2"/>
<keyword evidence="3" id="KW-1185">Reference proteome</keyword>